<dbReference type="InterPro" id="IPR007685">
    <property type="entry name" value="RelA_SpoT"/>
</dbReference>
<feature type="non-terminal residue" evidence="2">
    <location>
        <position position="1"/>
    </location>
</feature>
<dbReference type="Gene3D" id="3.30.460.10">
    <property type="entry name" value="Beta Polymerase, domain 2"/>
    <property type="match status" value="1"/>
</dbReference>
<name>X0VLF4_9ZZZZ</name>
<comment type="caution">
    <text evidence="2">The sequence shown here is derived from an EMBL/GenBank/DDBJ whole genome shotgun (WGS) entry which is preliminary data.</text>
</comment>
<dbReference type="Pfam" id="PF04607">
    <property type="entry name" value="RelA_SpoT"/>
    <property type="match status" value="1"/>
</dbReference>
<dbReference type="EMBL" id="BARS01035492">
    <property type="protein sequence ID" value="GAG19159.1"/>
    <property type="molecule type" value="Genomic_DNA"/>
</dbReference>
<dbReference type="PANTHER" id="PTHR21262">
    <property type="entry name" value="GUANOSINE-3',5'-BIS DIPHOSPHATE 3'-PYROPHOSPHOHYDROLASE"/>
    <property type="match status" value="1"/>
</dbReference>
<dbReference type="GO" id="GO:0015969">
    <property type="term" value="P:guanosine tetraphosphate metabolic process"/>
    <property type="evidence" value="ECO:0007669"/>
    <property type="project" value="InterPro"/>
</dbReference>
<proteinExistence type="predicted"/>
<gene>
    <name evidence="2" type="ORF">S01H1_54680</name>
</gene>
<dbReference type="InterPro" id="IPR043519">
    <property type="entry name" value="NT_sf"/>
</dbReference>
<organism evidence="2">
    <name type="scientific">marine sediment metagenome</name>
    <dbReference type="NCBI Taxonomy" id="412755"/>
    <lineage>
        <taxon>unclassified sequences</taxon>
        <taxon>metagenomes</taxon>
        <taxon>ecological metagenomes</taxon>
    </lineage>
</organism>
<dbReference type="PANTHER" id="PTHR21262:SF31">
    <property type="entry name" value="GTP PYROPHOSPHOKINASE"/>
    <property type="match status" value="1"/>
</dbReference>
<dbReference type="GO" id="GO:0009507">
    <property type="term" value="C:chloroplast"/>
    <property type="evidence" value="ECO:0007669"/>
    <property type="project" value="TreeGrafter"/>
</dbReference>
<evidence type="ECO:0000259" key="1">
    <source>
        <dbReference type="Pfam" id="PF04607"/>
    </source>
</evidence>
<dbReference type="AlphaFoldDB" id="X0VLF4"/>
<accession>X0VLF4</accession>
<sequence length="91" mass="10412">LKGFSAIRYADYIENPKPNDYQSLHATLVGTPAEIISEGPIPVDLQIHTRKMHWVAEHGSAKLHSDKKRRHLVDHKLFLAITAFRYYLFGA</sequence>
<evidence type="ECO:0000313" key="2">
    <source>
        <dbReference type="EMBL" id="GAG19159.1"/>
    </source>
</evidence>
<dbReference type="SUPFAM" id="SSF81301">
    <property type="entry name" value="Nucleotidyltransferase"/>
    <property type="match status" value="1"/>
</dbReference>
<reference evidence="2" key="1">
    <citation type="journal article" date="2014" name="Front. Microbiol.">
        <title>High frequency of phylogenetically diverse reductive dehalogenase-homologous genes in deep subseafloor sedimentary metagenomes.</title>
        <authorList>
            <person name="Kawai M."/>
            <person name="Futagami T."/>
            <person name="Toyoda A."/>
            <person name="Takaki Y."/>
            <person name="Nishi S."/>
            <person name="Hori S."/>
            <person name="Arai W."/>
            <person name="Tsubouchi T."/>
            <person name="Morono Y."/>
            <person name="Uchiyama I."/>
            <person name="Ito T."/>
            <person name="Fujiyama A."/>
            <person name="Inagaki F."/>
            <person name="Takami H."/>
        </authorList>
    </citation>
    <scope>NUCLEOTIDE SEQUENCE</scope>
    <source>
        <strain evidence="2">Expedition CK06-06</strain>
    </source>
</reference>
<feature type="domain" description="RelA/SpoT" evidence="1">
    <location>
        <begin position="5"/>
        <end position="62"/>
    </location>
</feature>
<protein>
    <recommendedName>
        <fullName evidence="1">RelA/SpoT domain-containing protein</fullName>
    </recommendedName>
</protein>